<name>A0A1I3XGB0_9HYPH</name>
<evidence type="ECO:0000313" key="1">
    <source>
        <dbReference type="EMBL" id="SFK18399.1"/>
    </source>
</evidence>
<dbReference type="AlphaFoldDB" id="A0A1I3XGB0"/>
<sequence>MSKKELSQEQRAQLAKVAALPDSEIDVGDIPEAPLENWADARRGHLYRPLKHPVTIRLDADVLAWFKEHAEGRAYQTEINRVLRSHVAKQEKRRA</sequence>
<gene>
    <name evidence="1" type="ORF">SAMN04488498_103197</name>
</gene>
<organism evidence="1 2">
    <name type="scientific">Neomesorhizobium albiziae</name>
    <dbReference type="NCBI Taxonomy" id="335020"/>
    <lineage>
        <taxon>Bacteria</taxon>
        <taxon>Pseudomonadati</taxon>
        <taxon>Pseudomonadota</taxon>
        <taxon>Alphaproteobacteria</taxon>
        <taxon>Hyphomicrobiales</taxon>
        <taxon>Phyllobacteriaceae</taxon>
        <taxon>Neomesorhizobium</taxon>
    </lineage>
</organism>
<proteinExistence type="predicted"/>
<dbReference type="OrthoDB" id="361944at2"/>
<dbReference type="RefSeq" id="WP_149759494.1">
    <property type="nucleotide sequence ID" value="NZ_BSPE01000008.1"/>
</dbReference>
<reference evidence="1 2" key="1">
    <citation type="submission" date="2016-10" db="EMBL/GenBank/DDBJ databases">
        <authorList>
            <person name="Varghese N."/>
            <person name="Submissions S."/>
        </authorList>
    </citation>
    <scope>NUCLEOTIDE SEQUENCE [LARGE SCALE GENOMIC DNA]</scope>
    <source>
        <strain evidence="1 2">DSM 21822</strain>
    </source>
</reference>
<evidence type="ECO:0000313" key="2">
    <source>
        <dbReference type="Proteomes" id="UP000323300"/>
    </source>
</evidence>
<accession>A0A1I3XGB0</accession>
<keyword evidence="2" id="KW-1185">Reference proteome</keyword>
<protein>
    <submittedName>
        <fullName evidence="1">Uncharacterized conserved protein, DUF4415 family</fullName>
    </submittedName>
</protein>
<dbReference type="Pfam" id="PF14384">
    <property type="entry name" value="BrnA_antitoxin"/>
    <property type="match status" value="1"/>
</dbReference>
<dbReference type="Proteomes" id="UP000323300">
    <property type="component" value="Unassembled WGS sequence"/>
</dbReference>
<dbReference type="EMBL" id="FOSL01000003">
    <property type="protein sequence ID" value="SFK18399.1"/>
    <property type="molecule type" value="Genomic_DNA"/>
</dbReference>
<dbReference type="InterPro" id="IPR025528">
    <property type="entry name" value="BrnA_antitoxin"/>
</dbReference>